<protein>
    <recommendedName>
        <fullName evidence="3">Apea-like HEPN domain-containing protein</fullName>
    </recommendedName>
</protein>
<accession>A0ABV4IA31</accession>
<gene>
    <name evidence="1" type="ORF">ACBP88_04425</name>
</gene>
<sequence length="221" mass="25253">MQAIHAELKKRHRATREGMPDALNLRIHRALSWLQRASVCESDHDPDARFIFLWIAFNVAYAQEIPATLRLSEQESFTAFLRKLHGLDNAKQLDDLVWNTFSGPIRVLLDNPYVFESFWSFQRGEIDEATWQTRQAAGKRKAAILLAQGHTPELLALVFQRIYTLRNQLMHGGATWNSTTNRAQVQDCANLMGQIVPVVVEIMMAHPEALWGEACYPVIKD</sequence>
<organism evidence="1 2">
    <name type="scientific">Comamonas jiangduensis</name>
    <dbReference type="NCBI Taxonomy" id="1194168"/>
    <lineage>
        <taxon>Bacteria</taxon>
        <taxon>Pseudomonadati</taxon>
        <taxon>Pseudomonadota</taxon>
        <taxon>Betaproteobacteria</taxon>
        <taxon>Burkholderiales</taxon>
        <taxon>Comamonadaceae</taxon>
        <taxon>Comamonas</taxon>
    </lineage>
</organism>
<dbReference type="RefSeq" id="WP_370890945.1">
    <property type="nucleotide sequence ID" value="NZ_JBGJLR010000003.1"/>
</dbReference>
<comment type="caution">
    <text evidence="1">The sequence shown here is derived from an EMBL/GenBank/DDBJ whole genome shotgun (WGS) entry which is preliminary data.</text>
</comment>
<keyword evidence="2" id="KW-1185">Reference proteome</keyword>
<name>A0ABV4IA31_9BURK</name>
<evidence type="ECO:0008006" key="3">
    <source>
        <dbReference type="Google" id="ProtNLM"/>
    </source>
</evidence>
<dbReference type="Proteomes" id="UP001567350">
    <property type="component" value="Unassembled WGS sequence"/>
</dbReference>
<evidence type="ECO:0000313" key="1">
    <source>
        <dbReference type="EMBL" id="MEZ2738714.1"/>
    </source>
</evidence>
<dbReference type="EMBL" id="JBGJLR010000003">
    <property type="protein sequence ID" value="MEZ2738714.1"/>
    <property type="molecule type" value="Genomic_DNA"/>
</dbReference>
<proteinExistence type="predicted"/>
<reference evidence="1 2" key="1">
    <citation type="submission" date="2024-08" db="EMBL/GenBank/DDBJ databases">
        <authorList>
            <person name="Feng Z."/>
            <person name="Ronholm J."/>
        </authorList>
    </citation>
    <scope>NUCLEOTIDE SEQUENCE [LARGE SCALE GENOMIC DNA]</scope>
    <source>
        <strain evidence="1 2">4-AB0-8</strain>
    </source>
</reference>
<evidence type="ECO:0000313" key="2">
    <source>
        <dbReference type="Proteomes" id="UP001567350"/>
    </source>
</evidence>